<dbReference type="Proteomes" id="UP000693946">
    <property type="component" value="Linkage Group LG5"/>
</dbReference>
<keyword evidence="6" id="KW-1185">Reference proteome</keyword>
<feature type="region of interest" description="Disordered" evidence="2">
    <location>
        <begin position="2230"/>
        <end position="2257"/>
    </location>
</feature>
<evidence type="ECO:0000313" key="6">
    <source>
        <dbReference type="Proteomes" id="UP000693946"/>
    </source>
</evidence>
<evidence type="ECO:0000256" key="3">
    <source>
        <dbReference type="SAM" id="Phobius"/>
    </source>
</evidence>
<dbReference type="PANTHER" id="PTHR14392:SF2">
    <property type="entry name" value="PROTEIN NIBAN 2"/>
    <property type="match status" value="1"/>
</dbReference>
<proteinExistence type="inferred from homology"/>
<evidence type="ECO:0000259" key="4">
    <source>
        <dbReference type="PROSITE" id="PS50003"/>
    </source>
</evidence>
<feature type="transmembrane region" description="Helical" evidence="3">
    <location>
        <begin position="428"/>
        <end position="458"/>
    </location>
</feature>
<organism evidence="5 6">
    <name type="scientific">Solea senegalensis</name>
    <name type="common">Senegalese sole</name>
    <dbReference type="NCBI Taxonomy" id="28829"/>
    <lineage>
        <taxon>Eukaryota</taxon>
        <taxon>Metazoa</taxon>
        <taxon>Chordata</taxon>
        <taxon>Craniata</taxon>
        <taxon>Vertebrata</taxon>
        <taxon>Euteleostomi</taxon>
        <taxon>Actinopterygii</taxon>
        <taxon>Neopterygii</taxon>
        <taxon>Teleostei</taxon>
        <taxon>Neoteleostei</taxon>
        <taxon>Acanthomorphata</taxon>
        <taxon>Carangaria</taxon>
        <taxon>Pleuronectiformes</taxon>
        <taxon>Pleuronectoidei</taxon>
        <taxon>Soleidae</taxon>
        <taxon>Solea</taxon>
    </lineage>
</organism>
<feature type="compositionally biased region" description="Polar residues" evidence="2">
    <location>
        <begin position="2305"/>
        <end position="2314"/>
    </location>
</feature>
<dbReference type="EMBL" id="JAGKHQ010000017">
    <property type="protein sequence ID" value="KAG7490707.1"/>
    <property type="molecule type" value="Genomic_DNA"/>
</dbReference>
<reference evidence="5 6" key="1">
    <citation type="journal article" date="2021" name="Sci. Rep.">
        <title>Chromosome anchoring in Senegalese sole (Solea senegalensis) reveals sex-associated markers and genome rearrangements in flatfish.</title>
        <authorList>
            <person name="Guerrero-Cozar I."/>
            <person name="Gomez-Garrido J."/>
            <person name="Berbel C."/>
            <person name="Martinez-Blanch J.F."/>
            <person name="Alioto T."/>
            <person name="Claros M.G."/>
            <person name="Gagnaire P.A."/>
            <person name="Manchado M."/>
        </authorList>
    </citation>
    <scope>NUCLEOTIDE SEQUENCE [LARGE SCALE GENOMIC DNA]</scope>
    <source>
        <strain evidence="5">Sse05_10M</strain>
    </source>
</reference>
<keyword evidence="3" id="KW-1133">Transmembrane helix</keyword>
<keyword evidence="3" id="KW-0812">Transmembrane</keyword>
<feature type="region of interest" description="Disordered" evidence="2">
    <location>
        <begin position="2282"/>
        <end position="2417"/>
    </location>
</feature>
<dbReference type="Pfam" id="PF26086">
    <property type="entry name" value="Niban2"/>
    <property type="match status" value="1"/>
</dbReference>
<name>A0AAV6QKU5_SOLSE</name>
<protein>
    <recommendedName>
        <fullName evidence="4">PH domain-containing protein</fullName>
    </recommendedName>
</protein>
<comment type="caution">
    <text evidence="5">The sequence shown here is derived from an EMBL/GenBank/DDBJ whole genome shotgun (WGS) entry which is preliminary data.</text>
</comment>
<evidence type="ECO:0000256" key="2">
    <source>
        <dbReference type="SAM" id="MobiDB-lite"/>
    </source>
</evidence>
<feature type="region of interest" description="Disordered" evidence="2">
    <location>
        <begin position="1"/>
        <end position="23"/>
    </location>
</feature>
<dbReference type="InterPro" id="IPR059060">
    <property type="entry name" value="Niban_1/2/3_dom"/>
</dbReference>
<dbReference type="PROSITE" id="PS50003">
    <property type="entry name" value="PH_DOMAIN"/>
    <property type="match status" value="1"/>
</dbReference>
<feature type="compositionally biased region" description="Basic and acidic residues" evidence="2">
    <location>
        <begin position="2332"/>
        <end position="2344"/>
    </location>
</feature>
<feature type="region of interest" description="Disordered" evidence="2">
    <location>
        <begin position="394"/>
        <end position="421"/>
    </location>
</feature>
<dbReference type="CDD" id="cd23949">
    <property type="entry name" value="Niban-like"/>
    <property type="match status" value="1"/>
</dbReference>
<feature type="compositionally biased region" description="Basic residues" evidence="2">
    <location>
        <begin position="353"/>
        <end position="366"/>
    </location>
</feature>
<dbReference type="PANTHER" id="PTHR14392">
    <property type="entry name" value="NIBAN FAMILY MEMBER"/>
    <property type="match status" value="1"/>
</dbReference>
<feature type="compositionally biased region" description="Basic and acidic residues" evidence="2">
    <location>
        <begin position="2283"/>
        <end position="2304"/>
    </location>
</feature>
<feature type="region of interest" description="Disordered" evidence="2">
    <location>
        <begin position="326"/>
        <end position="373"/>
    </location>
</feature>
<feature type="compositionally biased region" description="Polar residues" evidence="2">
    <location>
        <begin position="2349"/>
        <end position="2359"/>
    </location>
</feature>
<feature type="domain" description="PH" evidence="4">
    <location>
        <begin position="1706"/>
        <end position="1830"/>
    </location>
</feature>
<feature type="compositionally biased region" description="Polar residues" evidence="2">
    <location>
        <begin position="13"/>
        <end position="23"/>
    </location>
</feature>
<evidence type="ECO:0000313" key="5">
    <source>
        <dbReference type="EMBL" id="KAG7490707.1"/>
    </source>
</evidence>
<feature type="region of interest" description="Disordered" evidence="2">
    <location>
        <begin position="856"/>
        <end position="881"/>
    </location>
</feature>
<keyword evidence="3" id="KW-0472">Membrane</keyword>
<dbReference type="Pfam" id="PF26089">
    <property type="entry name" value="PH_Niban2"/>
    <property type="match status" value="1"/>
</dbReference>
<dbReference type="InterPro" id="IPR001849">
    <property type="entry name" value="PH_domain"/>
</dbReference>
<evidence type="ECO:0000256" key="1">
    <source>
        <dbReference type="ARBA" id="ARBA00010251"/>
    </source>
</evidence>
<dbReference type="InterPro" id="IPR026088">
    <property type="entry name" value="Niban-like"/>
</dbReference>
<gene>
    <name evidence="5" type="ORF">JOB18_040737</name>
</gene>
<feature type="compositionally biased region" description="Basic and acidic residues" evidence="2">
    <location>
        <begin position="2230"/>
        <end position="2252"/>
    </location>
</feature>
<feature type="transmembrane region" description="Helical" evidence="3">
    <location>
        <begin position="585"/>
        <end position="610"/>
    </location>
</feature>
<accession>A0AAV6QKU5</accession>
<dbReference type="SMART" id="SM00233">
    <property type="entry name" value="PH"/>
    <property type="match status" value="1"/>
</dbReference>
<sequence>MLSLKKQRRFQEQRQSNQSNDAVSTGFSTAYRQQSGILTAHCWIFSTSSLQHRGDGGVSCGVFFWVPPLWISCHPVNMQYKGGQSIRAMQTDSSESMSSQVEKRKSSLDGFVFCTFELSSREILNFYSTPLPPQMSSYKVIMRMMNGSVSPHMDISVGGSSNGEKPVEAWGTSRTANNRGLCAASCATPESTIRMTAEDDPEAYLDIFEGTAEACGGGESTSASSPAVPPPGQHRGSDRPRGGPSLSSPAEHEGGDQASDDPCQPAECPLMEVGQVVRVAGPPAPSPGSEGTYRIPTMIHQRLRGATVSFSHSLGFGKDEEAALTREARPDTHHRHPHRPPEADRTPPSPGRDRRRSTQTAAHHRTFREPDSGTVDVSLAHQALICIICEGRTPQSSDPGPAHSPGTRPAGPSVQRPRPPTPTRIGTAFSFLLFCLIQVLIFLYYSAVLIPVLGYLLLAELKRFSQRLEFLVQNLYQRESAIKGVQLRVDGGFPITTRSNILSRSRADPDDEQDTQCIVCDSASKCFNKLISCTNEICASITSYLADCASDRDECSTKLIHGDSSSLMDYRMLDIEMNGQNFCNFFTLSCMALSLTSLDLCIFGSLVIYFSHKALDCKTSSDFLLKPPYQRKMNGETNPSGSNTEATVDNTPLRLLPLPANEVLRSQFSHHKNLRHSELHWHNLTGNECLRAVCCLVFDCHGDMLDASSHMCHTFLYFHNPWSDGQISDSQSIISSLPFYSTSIRDTSSVNKCLKGDLPITVSKRVSTEDSWLWNRKTTCIKNLCECFDQIGLTSFSCITCKVASLAATSAAASCLLADTITWSMEALSSLICRTATGAAVTASSNLEPEAWEAAGFEARGKSPKSKSPKSSKDRGCERTPGLNIQGVIRDGVGEGRGGTGRGQPGGGGCFYCGQLGHWARRAGFNTTVDTGATCGKTNYGTLQTDCCPNCCLMSTSHTKYLCSNGTKQLKKQQDMRTGSCITTVVRGYRKKMVTDSRGETQTTSPPEAEWVLLRVIKRKLITTTIEGKPPSPAAMPLLLAADHEEGEGDDDDVFGLAVISKGGITLKRRLQVPGPSRPSPFPCCTSNIQAVHQQCNAIHYCHASPHAEICTSPSMIYMDQISHSGRNNHPTGCCTSPWFKGERRNPIPENNQTGQGGPVAHNGILCRQLSPITCPSPVVFPPLHIACASLCPASVRLVCHAREPTPIHATSIQEEHMASLHSGVKGMAKKKFSAFPTERSKVAFMISHLTGRARAWATAEWSRDSMICGSLKEFKQALRKAFDPLSSDREKAPTDSGWNTTVLLRATTKPNGLCSWSVSGKRHRLTSRQGGTGETPYDCPIDLIPGSPIPKGRLYSISGPEKKAMTDGHYEYLVMPFGLTNAPAVFQAMINDPLERCKWIRLKLALWLSGQHLIAAKSTLRRTTSFIPAPSCLINSRRQRETTITPSPMPCPERGCPENRLFVPELRGPLRLRLPAPCLLRDRKGDHRPVGPCHGPAMPPHLGSRPVHPTFHMVDGGPVYSVKALLAVRNRGRGRQFLVEIMELCLADNGRCRVPRSRHNNRDNINTFNRANRGVLWVYISFECYNKALSTTRGIFKELQTWPFLSGKLENCLHYEAHQENAKSVQSSIQSKGVCIYGGDVISNHLDETKREIVSARTGAVIREFECLHAQQYSVALFNKIRFDIEGGGGPQPQLLHRKIPLENKSIFSGSLFHYLEENKKWRNRFLFIPDSYIIKFYDNKLSHDKGISPKGTINCAGYKVLTSMEQYLDLSNNSLPDVKAKEGSSPFLKLASHFPLILWHPYARHYYFCVATEKEHEKWHAVLQDCVRHANDGLAEENKVQTPAFTDAVRLYRQAQGHYGTWEMMCGVPSQILSNLVMEGLLPDLRELISPRLKGKLHDRQRNWMLISDAVYSLVQGQCRSQYEAMLQRCEAAHSSLEASIRTDMDQIIASKEHVTSKIKVVVLPKAEKLLKVSIQPYISSILDALMEPTSRGFSEVRDVFFRELVDMSKNTFNEGSKETMAQHMEKISMLAFHPVKMHSCYEKVENLSLEGLQQRFDVSSPSVFVQRAQILMREQMDNAVYTFEQILHQSLESQGTEELCKIIQRCQERVIKKFDYDSSSVRKRFFREALLQIFIPYMLRQLSPSCGTELKHFQELIFEDFSHFILVENIFEEVVLHSAMKDIMMAVKEAAVQRRHNLYRDSIVLSCSDPSLQLLGENHSIDWAREHGGAQEEDRAREETEGEGRESQKTRRMKQVVSMIQVEEPLLVLESCMEVPGDIKIPERNEGEAAEKDGDGEEKSDAQASPDQRGSVSPKAPEYVPVLLNCSVSKEEEPKPEEWVKEMPLSTESATDNSSALEKKDEDGDSQPALEKQPPSNHEASEETPPEEIPASEATVDFLPPPHNDSGFQSLTSKGVEEEVALPLAVEHVEEISTDSAAEANTKIVDSE</sequence>
<comment type="similarity">
    <text evidence="1">Belongs to the Niban family.</text>
</comment>
<feature type="region of interest" description="Disordered" evidence="2">
    <location>
        <begin position="214"/>
        <end position="267"/>
    </location>
</feature>